<keyword evidence="3" id="KW-1185">Reference proteome</keyword>
<evidence type="ECO:0000313" key="2">
    <source>
        <dbReference type="EMBL" id="CAD7703405.1"/>
    </source>
</evidence>
<evidence type="ECO:0000313" key="3">
    <source>
        <dbReference type="Proteomes" id="UP000708148"/>
    </source>
</evidence>
<feature type="compositionally biased region" description="Basic residues" evidence="1">
    <location>
        <begin position="314"/>
        <end position="326"/>
    </location>
</feature>
<gene>
    <name evidence="2" type="ORF">OSTQU699_LOCUS8762</name>
</gene>
<feature type="compositionally biased region" description="Low complexity" evidence="1">
    <location>
        <begin position="21"/>
        <end position="49"/>
    </location>
</feature>
<proteinExistence type="predicted"/>
<feature type="compositionally biased region" description="Polar residues" evidence="1">
    <location>
        <begin position="238"/>
        <end position="248"/>
    </location>
</feature>
<reference evidence="2" key="1">
    <citation type="submission" date="2020-12" db="EMBL/GenBank/DDBJ databases">
        <authorList>
            <person name="Iha C."/>
        </authorList>
    </citation>
    <scope>NUCLEOTIDE SEQUENCE</scope>
</reference>
<dbReference type="AlphaFoldDB" id="A0A8S1J7V5"/>
<name>A0A8S1J7V5_9CHLO</name>
<feature type="region of interest" description="Disordered" evidence="1">
    <location>
        <begin position="312"/>
        <end position="336"/>
    </location>
</feature>
<feature type="region of interest" description="Disordered" evidence="1">
    <location>
        <begin position="13"/>
        <end position="49"/>
    </location>
</feature>
<organism evidence="2 3">
    <name type="scientific">Ostreobium quekettii</name>
    <dbReference type="NCBI Taxonomy" id="121088"/>
    <lineage>
        <taxon>Eukaryota</taxon>
        <taxon>Viridiplantae</taxon>
        <taxon>Chlorophyta</taxon>
        <taxon>core chlorophytes</taxon>
        <taxon>Ulvophyceae</taxon>
        <taxon>TCBD clade</taxon>
        <taxon>Bryopsidales</taxon>
        <taxon>Ostreobineae</taxon>
        <taxon>Ostreobiaceae</taxon>
        <taxon>Ostreobium</taxon>
    </lineage>
</organism>
<dbReference type="EMBL" id="CAJHUC010002211">
    <property type="protein sequence ID" value="CAD7703405.1"/>
    <property type="molecule type" value="Genomic_DNA"/>
</dbReference>
<feature type="region of interest" description="Disordered" evidence="1">
    <location>
        <begin position="217"/>
        <end position="268"/>
    </location>
</feature>
<evidence type="ECO:0000256" key="1">
    <source>
        <dbReference type="SAM" id="MobiDB-lite"/>
    </source>
</evidence>
<dbReference type="Proteomes" id="UP000708148">
    <property type="component" value="Unassembled WGS sequence"/>
</dbReference>
<accession>A0A8S1J7V5</accession>
<dbReference type="OrthoDB" id="508046at2759"/>
<sequence length="683" mass="74186">MMVDTAPATQALAPCVPWTPPASTMPSKPSTPSISSTSSPTSSPVTPGTAIVHHRQTSSCCTTLSECSFYSAQEFWENPNLGDSWECPLGTEEQEQGQLRTRSKSVESFLPWENGPSKGRRPLEGLASGFPEPAVALTSKSEKCFAVVPPLELGQVTSRNTVGGAKGLPVVPPLQLEGLTSSNFKDTISIEFSQGPKGFQTCQNQLFVANSEVSSFAPDSPLSEPQASPKQLRRRSKTLSPPIQTLSNELFVEDEDSLPGSASSEVRDQPFRDAKPVKVSLAKRSVTQIAKIACMCAHPADGQGIGPWEGAHWGGKKAKGRLRAPHGNRSASRSGHRTPLATICEHGDECPEGEALAASFANDARHTVARKSSGVNNAGIGPRKDLKMKSLCPSIPGTDTKKFTADGPNASWVDEQFFDCSEAWEVMLAPFDSARGMDEWSQQHNTFTTSMRSKPKGDKGGAVPWVVPAGLQRPHQQKASVEDITPVYIPLSARGGTDDVDGDWVANLSARKVRLPGLADMPRQDELGLGLKSVEELATTCTGIWQRIPEESDDPSPLCDVMELPWIFKRALSMATQTEVAVDKHRVAVKPKLFRLAVPTAATPWSREGVMVPRRDRRKGMSRICLVRTTFGFRQYNCWADPYAGMSIVEIGVRDDGKLVMSTFIKRRTGPSCKIRTCMFKIQ</sequence>
<comment type="caution">
    <text evidence="2">The sequence shown here is derived from an EMBL/GenBank/DDBJ whole genome shotgun (WGS) entry which is preliminary data.</text>
</comment>
<protein>
    <submittedName>
        <fullName evidence="2">Uncharacterized protein</fullName>
    </submittedName>
</protein>